<proteinExistence type="predicted"/>
<dbReference type="GO" id="GO:0140359">
    <property type="term" value="F:ABC-type transporter activity"/>
    <property type="evidence" value="ECO:0007669"/>
    <property type="project" value="InterPro"/>
</dbReference>
<dbReference type="RefSeq" id="WP_091769640.1">
    <property type="nucleotide sequence ID" value="NZ_FNBT01000007.1"/>
</dbReference>
<keyword evidence="1" id="KW-1133">Transmembrane helix</keyword>
<evidence type="ECO:0000256" key="1">
    <source>
        <dbReference type="SAM" id="Phobius"/>
    </source>
</evidence>
<dbReference type="EMBL" id="FNBT01000007">
    <property type="protein sequence ID" value="SDF81973.1"/>
    <property type="molecule type" value="Genomic_DNA"/>
</dbReference>
<feature type="transmembrane region" description="Helical" evidence="1">
    <location>
        <begin position="237"/>
        <end position="256"/>
    </location>
</feature>
<sequence>MSAVVEQPSPRPTDPVTARSSFGSLLRSELHRFRSRRFIQVVLMLAVVGWIVVTGIALTQYGNPGADEIARAEQQIDADVAMSEQYREQCLAETGEAGTGGPPPGTSAEEFCGPEQTREDYELAWYLDTAPFDFASSGFDGALTFAGIGAVVAALVGATWIGAEWSSRSLVALLFWVPRRMQVIAAKAVVLVAAAALIGVVAQAGWLAMSGILRAFVGLDADLPDGFWSDLLQTQARGVLLTVIAALLAFGLTNLVRNTGAALGIAFVYLVIGENLVRAIRPLWQQWLLSSNALGLVQQGGYTITTYGDQPDASGMVETTEYYLGHLQAGVFLAAVTVVVVAVGTVLFAKRDLH</sequence>
<protein>
    <submittedName>
        <fullName evidence="2">ABC-type transport system involved in multi-copper enzyme maturation, permease component</fullName>
    </submittedName>
</protein>
<evidence type="ECO:0000313" key="3">
    <source>
        <dbReference type="Proteomes" id="UP000199406"/>
    </source>
</evidence>
<dbReference type="Proteomes" id="UP000199406">
    <property type="component" value="Unassembled WGS sequence"/>
</dbReference>
<feature type="transmembrane region" description="Helical" evidence="1">
    <location>
        <begin position="184"/>
        <end position="217"/>
    </location>
</feature>
<dbReference type="STRING" id="1550231.SAMN05660662_3493"/>
<name>A0A1G7P6W1_9ACTN</name>
<dbReference type="PANTHER" id="PTHR37305:SF1">
    <property type="entry name" value="MEMBRANE PROTEIN"/>
    <property type="match status" value="1"/>
</dbReference>
<feature type="transmembrane region" description="Helical" evidence="1">
    <location>
        <begin position="142"/>
        <end position="163"/>
    </location>
</feature>
<dbReference type="Pfam" id="PF12679">
    <property type="entry name" value="ABC2_membrane_2"/>
    <property type="match status" value="1"/>
</dbReference>
<evidence type="ECO:0000313" key="2">
    <source>
        <dbReference type="EMBL" id="SDF81973.1"/>
    </source>
</evidence>
<keyword evidence="1" id="KW-0812">Transmembrane</keyword>
<accession>A0A1G7P6W1</accession>
<dbReference type="PANTHER" id="PTHR37305">
    <property type="entry name" value="INTEGRAL MEMBRANE PROTEIN-RELATED"/>
    <property type="match status" value="1"/>
</dbReference>
<reference evidence="3" key="1">
    <citation type="submission" date="2016-10" db="EMBL/GenBank/DDBJ databases">
        <authorList>
            <person name="Varghese N."/>
            <person name="Submissions S."/>
        </authorList>
    </citation>
    <scope>NUCLEOTIDE SEQUENCE [LARGE SCALE GENOMIC DNA]</scope>
    <source>
        <strain evidence="3">DSM 44268</strain>
    </source>
</reference>
<keyword evidence="3" id="KW-1185">Reference proteome</keyword>
<feature type="transmembrane region" description="Helical" evidence="1">
    <location>
        <begin position="329"/>
        <end position="349"/>
    </location>
</feature>
<dbReference type="OrthoDB" id="5193368at2"/>
<gene>
    <name evidence="2" type="ORF">SAMN05660662_3493</name>
</gene>
<dbReference type="GO" id="GO:0005886">
    <property type="term" value="C:plasma membrane"/>
    <property type="evidence" value="ECO:0007669"/>
    <property type="project" value="UniProtKB-SubCell"/>
</dbReference>
<keyword evidence="1" id="KW-0472">Membrane</keyword>
<organism evidence="2 3">
    <name type="scientific">Blastococcus aurantiacus</name>
    <dbReference type="NCBI Taxonomy" id="1550231"/>
    <lineage>
        <taxon>Bacteria</taxon>
        <taxon>Bacillati</taxon>
        <taxon>Actinomycetota</taxon>
        <taxon>Actinomycetes</taxon>
        <taxon>Geodermatophilales</taxon>
        <taxon>Geodermatophilaceae</taxon>
        <taxon>Blastococcus</taxon>
    </lineage>
</organism>
<feature type="transmembrane region" description="Helical" evidence="1">
    <location>
        <begin position="38"/>
        <end position="58"/>
    </location>
</feature>
<feature type="transmembrane region" description="Helical" evidence="1">
    <location>
        <begin position="261"/>
        <end position="280"/>
    </location>
</feature>
<dbReference type="AlphaFoldDB" id="A0A1G7P6W1"/>